<evidence type="ECO:0000313" key="2">
    <source>
        <dbReference type="EMBL" id="QJA64687.1"/>
    </source>
</evidence>
<dbReference type="EMBL" id="MT141524">
    <property type="protein sequence ID" value="QJA64687.1"/>
    <property type="molecule type" value="Genomic_DNA"/>
</dbReference>
<evidence type="ECO:0000313" key="3">
    <source>
        <dbReference type="EMBL" id="QJA74231.1"/>
    </source>
</evidence>
<keyword evidence="2" id="KW-0378">Hydrolase</keyword>
<keyword evidence="2" id="KW-0540">Nuclease</keyword>
<dbReference type="GO" id="GO:0004519">
    <property type="term" value="F:endonuclease activity"/>
    <property type="evidence" value="ECO:0007669"/>
    <property type="project" value="UniProtKB-KW"/>
</dbReference>
<proteinExistence type="predicted"/>
<protein>
    <submittedName>
        <fullName evidence="2">Putative homing endonuclease</fullName>
    </submittedName>
</protein>
<dbReference type="Pfam" id="PF00961">
    <property type="entry name" value="LAGLIDADG_1"/>
    <property type="match status" value="1"/>
</dbReference>
<dbReference type="Gene3D" id="3.10.28.10">
    <property type="entry name" value="Homing endonucleases"/>
    <property type="match status" value="1"/>
</dbReference>
<dbReference type="InterPro" id="IPR027434">
    <property type="entry name" value="Homing_endonucl"/>
</dbReference>
<evidence type="ECO:0000259" key="1">
    <source>
        <dbReference type="Pfam" id="PF00961"/>
    </source>
</evidence>
<reference evidence="2" key="1">
    <citation type="submission" date="2020-03" db="EMBL/GenBank/DDBJ databases">
        <title>The deep terrestrial virosphere.</title>
        <authorList>
            <person name="Holmfeldt K."/>
            <person name="Nilsson E."/>
            <person name="Simone D."/>
            <person name="Lopez-Fernandez M."/>
            <person name="Wu X."/>
            <person name="de Brujin I."/>
            <person name="Lundin D."/>
            <person name="Andersson A."/>
            <person name="Bertilsson S."/>
            <person name="Dopson M."/>
        </authorList>
    </citation>
    <scope>NUCLEOTIDE SEQUENCE</scope>
    <source>
        <strain evidence="3">MM415A02074</strain>
        <strain evidence="2">MM415B00475</strain>
    </source>
</reference>
<name>A0A6M3J686_9ZZZZ</name>
<gene>
    <name evidence="3" type="ORF">MM415A02074_0009</name>
    <name evidence="2" type="ORF">MM415B00475_0021</name>
</gene>
<sequence>MADYSKPVAMNILAENDAAYIAGFVDGEGSICFHRNHKNDSKTTTYSPRLRITNTNKDVLDWIAVVIGLGKVRSQKLYANNTKPVYEWYASGRYSIAVLKQLIPFLKVKKLQAETCVSYGLTLQKSGRLRLAQEVIDEREILRNNVVSLNRTSAMG</sequence>
<feature type="domain" description="Homing endonuclease LAGLIDADG" evidence="1">
    <location>
        <begin position="21"/>
        <end position="119"/>
    </location>
</feature>
<keyword evidence="2" id="KW-0255">Endonuclease</keyword>
<dbReference type="AlphaFoldDB" id="A0A6M3J686"/>
<dbReference type="EMBL" id="MT142083">
    <property type="protein sequence ID" value="QJA74231.1"/>
    <property type="molecule type" value="Genomic_DNA"/>
</dbReference>
<organism evidence="2">
    <name type="scientific">viral metagenome</name>
    <dbReference type="NCBI Taxonomy" id="1070528"/>
    <lineage>
        <taxon>unclassified sequences</taxon>
        <taxon>metagenomes</taxon>
        <taxon>organismal metagenomes</taxon>
    </lineage>
</organism>
<accession>A0A6M3J686</accession>
<dbReference type="InterPro" id="IPR004860">
    <property type="entry name" value="LAGLIDADG_dom"/>
</dbReference>
<dbReference type="SUPFAM" id="SSF55608">
    <property type="entry name" value="Homing endonucleases"/>
    <property type="match status" value="1"/>
</dbReference>